<protein>
    <recommendedName>
        <fullName evidence="10">Cytochrome c-type biogenesis protein CcmE</fullName>
    </recommendedName>
    <alternativeName>
        <fullName evidence="10">Cytochrome c maturation protein E</fullName>
    </alternativeName>
    <alternativeName>
        <fullName evidence="10">Heme chaperone CcmE</fullName>
    </alternativeName>
</protein>
<gene>
    <name evidence="10 12" type="primary">ccmE</name>
    <name evidence="10" type="synonym">cycJ</name>
    <name evidence="12" type="ORF">Cenrod_0615</name>
</gene>
<dbReference type="HOGENOM" id="CLU_079503_1_1_4"/>
<dbReference type="SUPFAM" id="SSF82093">
    <property type="entry name" value="Heme chaperone CcmE"/>
    <property type="match status" value="1"/>
</dbReference>
<dbReference type="PANTHER" id="PTHR34128">
    <property type="entry name" value="CYTOCHROME C-TYPE BIOGENESIS PROTEIN CCME HOMOLOG, MITOCHONDRIAL"/>
    <property type="match status" value="1"/>
</dbReference>
<feature type="topological domain" description="Extracellular" evidence="10">
    <location>
        <begin position="29"/>
        <end position="140"/>
    </location>
</feature>
<reference evidence="12 13" key="1">
    <citation type="journal article" date="2013" name="Genome Biol.">
        <title>Genomic analysis reveals key aspects of prokaryotic symbiosis in the phototrophic consortium "Chlorochromatium aggregatum".</title>
        <authorList>
            <person name="Liu Z."/>
            <person name="Muller J."/>
            <person name="Li T."/>
            <person name="Alvey R.M."/>
            <person name="Vogl K."/>
            <person name="Frigaard N.U."/>
            <person name="Rockwell N.C."/>
            <person name="Boyd E.S."/>
            <person name="Tomsho L.P."/>
            <person name="Schuster S.C."/>
            <person name="Henke P."/>
            <person name="Rohde M."/>
            <person name="Overmann J."/>
            <person name="Bryant D.A."/>
        </authorList>
    </citation>
    <scope>NUCLEOTIDE SEQUENCE [LARGE SCALE GENOMIC DNA]</scope>
    <source>
        <strain evidence="12">CR</strain>
    </source>
</reference>
<feature type="topological domain" description="Cytoplasmic" evidence="10">
    <location>
        <begin position="1"/>
        <end position="7"/>
    </location>
</feature>
<evidence type="ECO:0000256" key="4">
    <source>
        <dbReference type="ARBA" id="ARBA00022723"/>
    </source>
</evidence>
<dbReference type="Pfam" id="PF03100">
    <property type="entry name" value="CcmE"/>
    <property type="match status" value="1"/>
</dbReference>
<dbReference type="OrthoDB" id="9793584at2"/>
<dbReference type="NCBIfam" id="NF009727">
    <property type="entry name" value="PRK13254.1-1"/>
    <property type="match status" value="1"/>
</dbReference>
<evidence type="ECO:0000256" key="9">
    <source>
        <dbReference type="ARBA" id="ARBA00023136"/>
    </source>
</evidence>
<comment type="similarity">
    <text evidence="10">Belongs to the CcmE/CycJ family.</text>
</comment>
<keyword evidence="4 10" id="KW-0479">Metal-binding</keyword>
<dbReference type="Proteomes" id="UP000017184">
    <property type="component" value="Chromosome"/>
</dbReference>
<dbReference type="Gene3D" id="2.40.50.140">
    <property type="entry name" value="Nucleic acid-binding proteins"/>
    <property type="match status" value="1"/>
</dbReference>
<keyword evidence="6 10" id="KW-0735">Signal-anchor</keyword>
<evidence type="ECO:0000256" key="10">
    <source>
        <dbReference type="HAMAP-Rule" id="MF_01959"/>
    </source>
</evidence>
<dbReference type="InterPro" id="IPR004329">
    <property type="entry name" value="CcmE"/>
</dbReference>
<dbReference type="STRING" id="946483.Cenrod_0615"/>
<comment type="function">
    <text evidence="10">Heme chaperone required for the biogenesis of c-type cytochromes. Transiently binds heme delivered by CcmC and transfers the heme to apo-cytochromes in a process facilitated by CcmF and CcmH.</text>
</comment>
<evidence type="ECO:0000313" key="13">
    <source>
        <dbReference type="Proteomes" id="UP000017184"/>
    </source>
</evidence>
<keyword evidence="5 10" id="KW-0201">Cytochrome c-type biogenesis</keyword>
<feature type="binding site" description="axial binding residue" evidence="10 11">
    <location>
        <position position="125"/>
    </location>
    <ligand>
        <name>heme</name>
        <dbReference type="ChEBI" id="CHEBI:30413"/>
    </ligand>
    <ligandPart>
        <name>Fe</name>
        <dbReference type="ChEBI" id="CHEBI:18248"/>
    </ligandPart>
</feature>
<keyword evidence="8 10" id="KW-0408">Iron</keyword>
<dbReference type="KEGG" id="cbx:Cenrod_0615"/>
<dbReference type="PANTHER" id="PTHR34128:SF2">
    <property type="entry name" value="CYTOCHROME C-TYPE BIOGENESIS PROTEIN CCME HOMOLOG, MITOCHONDRIAL"/>
    <property type="match status" value="1"/>
</dbReference>
<dbReference type="GO" id="GO:0046872">
    <property type="term" value="F:metal ion binding"/>
    <property type="evidence" value="ECO:0007669"/>
    <property type="project" value="UniProtKB-KW"/>
</dbReference>
<dbReference type="PATRIC" id="fig|946483.4.peg.616"/>
<evidence type="ECO:0000256" key="1">
    <source>
        <dbReference type="ARBA" id="ARBA00004370"/>
    </source>
</evidence>
<evidence type="ECO:0000256" key="7">
    <source>
        <dbReference type="ARBA" id="ARBA00022989"/>
    </source>
</evidence>
<dbReference type="AlphaFoldDB" id="U5N616"/>
<organism evidence="12 13">
    <name type="scientific">Candidatus Symbiobacter mobilis CR</name>
    <dbReference type="NCBI Taxonomy" id="946483"/>
    <lineage>
        <taxon>Bacteria</taxon>
        <taxon>Pseudomonadati</taxon>
        <taxon>Pseudomonadota</taxon>
        <taxon>Betaproteobacteria</taxon>
        <taxon>Burkholderiales</taxon>
        <taxon>Comamonadaceae</taxon>
    </lineage>
</organism>
<keyword evidence="9 10" id="KW-0472">Membrane</keyword>
<dbReference type="InterPro" id="IPR012340">
    <property type="entry name" value="NA-bd_OB-fold"/>
</dbReference>
<dbReference type="eggNOG" id="COG2332">
    <property type="taxonomic scope" value="Bacteria"/>
</dbReference>
<evidence type="ECO:0000256" key="3">
    <source>
        <dbReference type="ARBA" id="ARBA00022692"/>
    </source>
</evidence>
<keyword evidence="10" id="KW-1003">Cell membrane</keyword>
<dbReference type="RefSeq" id="WP_022771546.1">
    <property type="nucleotide sequence ID" value="NC_022576.1"/>
</dbReference>
<dbReference type="GO" id="GO:0017003">
    <property type="term" value="P:protein-heme linkage"/>
    <property type="evidence" value="ECO:0007669"/>
    <property type="project" value="UniProtKB-UniRule"/>
</dbReference>
<dbReference type="GO" id="GO:0017004">
    <property type="term" value="P:cytochrome complex assembly"/>
    <property type="evidence" value="ECO:0007669"/>
    <property type="project" value="UniProtKB-KW"/>
</dbReference>
<evidence type="ECO:0000256" key="2">
    <source>
        <dbReference type="ARBA" id="ARBA00022617"/>
    </source>
</evidence>
<evidence type="ECO:0000256" key="11">
    <source>
        <dbReference type="PIRSR" id="PIRSR604329-50"/>
    </source>
</evidence>
<keyword evidence="7 10" id="KW-1133">Transmembrane helix</keyword>
<accession>U5N616</accession>
<evidence type="ECO:0000256" key="6">
    <source>
        <dbReference type="ARBA" id="ARBA00022968"/>
    </source>
</evidence>
<evidence type="ECO:0000256" key="8">
    <source>
        <dbReference type="ARBA" id="ARBA00023004"/>
    </source>
</evidence>
<dbReference type="GO" id="GO:0005886">
    <property type="term" value="C:plasma membrane"/>
    <property type="evidence" value="ECO:0007669"/>
    <property type="project" value="UniProtKB-SubCell"/>
</dbReference>
<evidence type="ECO:0000256" key="5">
    <source>
        <dbReference type="ARBA" id="ARBA00022748"/>
    </source>
</evidence>
<name>U5N616_9BURK</name>
<proteinExistence type="inferred from homology"/>
<feature type="binding site" description="covalent" evidence="10 11">
    <location>
        <position position="121"/>
    </location>
    <ligand>
        <name>heme</name>
        <dbReference type="ChEBI" id="CHEBI:30413"/>
    </ligand>
</feature>
<dbReference type="GO" id="GO:0020037">
    <property type="term" value="F:heme binding"/>
    <property type="evidence" value="ECO:0007669"/>
    <property type="project" value="InterPro"/>
</dbReference>
<dbReference type="HAMAP" id="MF_01959">
    <property type="entry name" value="CcmE"/>
    <property type="match status" value="1"/>
</dbReference>
<comment type="subcellular location">
    <subcellularLocation>
        <location evidence="10">Cell membrane</location>
        <topology evidence="10">Single-pass type II membrane protein</topology>
    </subcellularLocation>
    <subcellularLocation>
        <location evidence="1">Membrane</location>
    </subcellularLocation>
</comment>
<keyword evidence="3 10" id="KW-0812">Transmembrane</keyword>
<keyword evidence="13" id="KW-1185">Reference proteome</keyword>
<evidence type="ECO:0000313" key="12">
    <source>
        <dbReference type="EMBL" id="AGX86725.1"/>
    </source>
</evidence>
<dbReference type="InterPro" id="IPR036127">
    <property type="entry name" value="CcmE-like_sf"/>
</dbReference>
<sequence length="140" mass="14955">MRPAPHRLLLLVGAVASVALTAFFVLDALQSNLVFYFTPSEVLAHKAPQQGVFRIGGVVREGSVVRTGLTIAFRVTDLVHDVDVMYTGALPDLFREGKGVVVQGSFGAQGQFVAREVLAKHDENYRPPGARTSAPAQPGA</sequence>
<keyword evidence="2 10" id="KW-0349">Heme</keyword>
<dbReference type="EMBL" id="CP004885">
    <property type="protein sequence ID" value="AGX86725.1"/>
    <property type="molecule type" value="Genomic_DNA"/>
</dbReference>